<keyword evidence="3" id="KW-1185">Reference proteome</keyword>
<dbReference type="Proteomes" id="UP001392437">
    <property type="component" value="Unassembled WGS sequence"/>
</dbReference>
<evidence type="ECO:0000313" key="2">
    <source>
        <dbReference type="EMBL" id="KAK8105888.1"/>
    </source>
</evidence>
<proteinExistence type="predicted"/>
<comment type="caution">
    <text evidence="2">The sequence shown here is derived from an EMBL/GenBank/DDBJ whole genome shotgun (WGS) entry which is preliminary data.</text>
</comment>
<evidence type="ECO:0000256" key="1">
    <source>
        <dbReference type="SAM" id="MobiDB-lite"/>
    </source>
</evidence>
<dbReference type="PANTHER" id="PTHR42052">
    <property type="entry name" value="ABM DOMAIN-CONTAINING PROTEIN"/>
    <property type="match status" value="1"/>
</dbReference>
<gene>
    <name evidence="2" type="ORF">PG999_009247</name>
</gene>
<dbReference type="EMBL" id="JAQQWP010000008">
    <property type="protein sequence ID" value="KAK8105888.1"/>
    <property type="molecule type" value="Genomic_DNA"/>
</dbReference>
<feature type="region of interest" description="Disordered" evidence="1">
    <location>
        <begin position="31"/>
        <end position="54"/>
    </location>
</feature>
<accession>A0AAW0QKS1</accession>
<name>A0AAW0QKS1_9PEZI</name>
<protein>
    <recommendedName>
        <fullName evidence="4">ABM domain-containing protein</fullName>
    </recommendedName>
</protein>
<dbReference type="Gene3D" id="3.30.70.100">
    <property type="match status" value="1"/>
</dbReference>
<sequence>MRGMLTQATSPAVLGHLGLYYAIQPTHRTRWEGEKDEPISPYYPRLRQSQEERRRVASPPAFLDAIRKVLKTQDAWCAENPTAGSPNKKPSARGVGLFVRVDDPLSLLLTAHWDSMAHHDEWIQSQANRDGLGLLASCLDMPRVSLFHVDDVEAFTGSEATAAEGETPTLSADYASVSRFIVAADNKVDFERAWDKAGPVLREFVSPYVHRGGWRIEKEEGSGNKDEFVLIGGWDSPAREAEFVKSKGYAEYDKAMSTVLLGRDTKFYRRLL</sequence>
<evidence type="ECO:0000313" key="3">
    <source>
        <dbReference type="Proteomes" id="UP001392437"/>
    </source>
</evidence>
<dbReference type="PANTHER" id="PTHR42052:SF1">
    <property type="entry name" value="ABM DOMAIN-CONTAINING PROTEIN"/>
    <property type="match status" value="1"/>
</dbReference>
<organism evidence="2 3">
    <name type="scientific">Apiospora kogelbergensis</name>
    <dbReference type="NCBI Taxonomy" id="1337665"/>
    <lineage>
        <taxon>Eukaryota</taxon>
        <taxon>Fungi</taxon>
        <taxon>Dikarya</taxon>
        <taxon>Ascomycota</taxon>
        <taxon>Pezizomycotina</taxon>
        <taxon>Sordariomycetes</taxon>
        <taxon>Xylariomycetidae</taxon>
        <taxon>Amphisphaeriales</taxon>
        <taxon>Apiosporaceae</taxon>
        <taxon>Apiospora</taxon>
    </lineage>
</organism>
<reference evidence="2 3" key="1">
    <citation type="submission" date="2023-01" db="EMBL/GenBank/DDBJ databases">
        <title>Analysis of 21 Apiospora genomes using comparative genomics revels a genus with tremendous synthesis potential of carbohydrate active enzymes and secondary metabolites.</title>
        <authorList>
            <person name="Sorensen T."/>
        </authorList>
    </citation>
    <scope>NUCLEOTIDE SEQUENCE [LARGE SCALE GENOMIC DNA]</scope>
    <source>
        <strain evidence="2 3">CBS 117206</strain>
    </source>
</reference>
<dbReference type="AlphaFoldDB" id="A0AAW0QKS1"/>
<evidence type="ECO:0008006" key="4">
    <source>
        <dbReference type="Google" id="ProtNLM"/>
    </source>
</evidence>